<dbReference type="InterPro" id="IPR011011">
    <property type="entry name" value="Znf_FYVE_PHD"/>
</dbReference>
<dbReference type="Pfam" id="PF23632">
    <property type="entry name" value="SAP_RNF34_RFFL"/>
    <property type="match status" value="1"/>
</dbReference>
<dbReference type="SMART" id="SM00064">
    <property type="entry name" value="FYVE"/>
    <property type="match status" value="1"/>
</dbReference>
<dbReference type="InterPro" id="IPR051728">
    <property type="entry name" value="RING-FYVE_E3_ubiquitin-ligase"/>
</dbReference>
<reference evidence="8" key="1">
    <citation type="submission" date="2021-03" db="EMBL/GenBank/DDBJ databases">
        <authorList>
            <person name="Bekaert M."/>
        </authorList>
    </citation>
    <scope>NUCLEOTIDE SEQUENCE</scope>
</reference>
<evidence type="ECO:0000313" key="8">
    <source>
        <dbReference type="EMBL" id="CAG2228031.1"/>
    </source>
</evidence>
<dbReference type="Gene3D" id="1.10.720.140">
    <property type="match status" value="1"/>
</dbReference>
<evidence type="ECO:0000256" key="5">
    <source>
        <dbReference type="SAM" id="MobiDB-lite"/>
    </source>
</evidence>
<gene>
    <name evidence="8" type="ORF">MEDL_41036</name>
</gene>
<dbReference type="GO" id="GO:0043161">
    <property type="term" value="P:proteasome-mediated ubiquitin-dependent protein catabolic process"/>
    <property type="evidence" value="ECO:0007669"/>
    <property type="project" value="TreeGrafter"/>
</dbReference>
<dbReference type="Gene3D" id="3.30.40.10">
    <property type="entry name" value="Zinc/RING finger domain, C3HC4 (zinc finger)"/>
    <property type="match status" value="1"/>
</dbReference>
<evidence type="ECO:0000256" key="4">
    <source>
        <dbReference type="PROSITE-ProRule" id="PRU00175"/>
    </source>
</evidence>
<accession>A0A8S3T2A3</accession>
<evidence type="ECO:0000256" key="1">
    <source>
        <dbReference type="ARBA" id="ARBA00022723"/>
    </source>
</evidence>
<dbReference type="PROSITE" id="PS50178">
    <property type="entry name" value="ZF_FYVE"/>
    <property type="match status" value="1"/>
</dbReference>
<evidence type="ECO:0000256" key="3">
    <source>
        <dbReference type="ARBA" id="ARBA00022833"/>
    </source>
</evidence>
<protein>
    <submittedName>
        <fullName evidence="8">RNF34</fullName>
        <ecNumber evidence="8">2.3.2.31</ecNumber>
    </submittedName>
</protein>
<keyword evidence="8" id="KW-0012">Acyltransferase</keyword>
<feature type="compositionally biased region" description="Basic and acidic residues" evidence="5">
    <location>
        <begin position="183"/>
        <end position="203"/>
    </location>
</feature>
<dbReference type="InterPro" id="IPR001841">
    <property type="entry name" value="Znf_RING"/>
</dbReference>
<dbReference type="GO" id="GO:0061630">
    <property type="term" value="F:ubiquitin protein ligase activity"/>
    <property type="evidence" value="ECO:0007669"/>
    <property type="project" value="UniProtKB-EC"/>
</dbReference>
<dbReference type="EC" id="2.3.2.31" evidence="8"/>
<evidence type="ECO:0000259" key="6">
    <source>
        <dbReference type="PROSITE" id="PS50089"/>
    </source>
</evidence>
<keyword evidence="3" id="KW-0862">Zinc</keyword>
<dbReference type="Pfam" id="PF01363">
    <property type="entry name" value="FYVE"/>
    <property type="match status" value="1"/>
</dbReference>
<organism evidence="8 9">
    <name type="scientific">Mytilus edulis</name>
    <name type="common">Blue mussel</name>
    <dbReference type="NCBI Taxonomy" id="6550"/>
    <lineage>
        <taxon>Eukaryota</taxon>
        <taxon>Metazoa</taxon>
        <taxon>Spiralia</taxon>
        <taxon>Lophotrochozoa</taxon>
        <taxon>Mollusca</taxon>
        <taxon>Bivalvia</taxon>
        <taxon>Autobranchia</taxon>
        <taxon>Pteriomorphia</taxon>
        <taxon>Mytilida</taxon>
        <taxon>Mytiloidea</taxon>
        <taxon>Mytilidae</taxon>
        <taxon>Mytilinae</taxon>
        <taxon>Mytilus</taxon>
    </lineage>
</organism>
<dbReference type="InterPro" id="IPR017455">
    <property type="entry name" value="Znf_FYVE-rel"/>
</dbReference>
<evidence type="ECO:0000256" key="2">
    <source>
        <dbReference type="ARBA" id="ARBA00022771"/>
    </source>
</evidence>
<dbReference type="SUPFAM" id="SSF57850">
    <property type="entry name" value="RING/U-box"/>
    <property type="match status" value="1"/>
</dbReference>
<dbReference type="InterPro" id="IPR055111">
    <property type="entry name" value="RNF34_RFFL_HeH"/>
</dbReference>
<proteinExistence type="predicted"/>
<dbReference type="Proteomes" id="UP000683360">
    <property type="component" value="Unassembled WGS sequence"/>
</dbReference>
<dbReference type="AlphaFoldDB" id="A0A8S3T2A3"/>
<keyword evidence="1" id="KW-0479">Metal-binding</keyword>
<dbReference type="EMBL" id="CAJPWZ010001986">
    <property type="protein sequence ID" value="CAG2228031.1"/>
    <property type="molecule type" value="Genomic_DNA"/>
</dbReference>
<comment type="caution">
    <text evidence="8">The sequence shown here is derived from an EMBL/GenBank/DDBJ whole genome shotgun (WGS) entry which is preliminary data.</text>
</comment>
<dbReference type="Pfam" id="PF22968">
    <property type="entry name" value="RNF34L-like_3rd"/>
    <property type="match status" value="1"/>
</dbReference>
<dbReference type="GO" id="GO:1902042">
    <property type="term" value="P:negative regulation of extrinsic apoptotic signaling pathway via death domain receptors"/>
    <property type="evidence" value="ECO:0007669"/>
    <property type="project" value="TreeGrafter"/>
</dbReference>
<evidence type="ECO:0000313" key="9">
    <source>
        <dbReference type="Proteomes" id="UP000683360"/>
    </source>
</evidence>
<dbReference type="FunFam" id="3.30.40.10:FF:000110">
    <property type="entry name" value="E3 ubiquitin-protein ligase RNF34 isoform X1"/>
    <property type="match status" value="1"/>
</dbReference>
<dbReference type="PANTHER" id="PTHR14879:SF15">
    <property type="entry name" value="E3 UBIQUITIN-PROTEIN LIGASE RIFIFYLIN-LIKE PROTEIN"/>
    <property type="match status" value="1"/>
</dbReference>
<dbReference type="OrthoDB" id="3045089at2759"/>
<feature type="region of interest" description="Disordered" evidence="5">
    <location>
        <begin position="1"/>
        <end position="20"/>
    </location>
</feature>
<feature type="domain" description="RING-type" evidence="6">
    <location>
        <begin position="305"/>
        <end position="340"/>
    </location>
</feature>
<dbReference type="GO" id="GO:0008270">
    <property type="term" value="F:zinc ion binding"/>
    <property type="evidence" value="ECO:0007669"/>
    <property type="project" value="UniProtKB-KW"/>
</dbReference>
<feature type="domain" description="FYVE-type" evidence="7">
    <location>
        <begin position="27"/>
        <end position="79"/>
    </location>
</feature>
<keyword evidence="9" id="KW-1185">Reference proteome</keyword>
<name>A0A8S3T2A3_MYTED</name>
<dbReference type="InterPro" id="IPR057299">
    <property type="entry name" value="RNF34_RFFL_SAP"/>
</dbReference>
<feature type="compositionally biased region" description="Basic and acidic residues" evidence="5">
    <location>
        <begin position="210"/>
        <end position="222"/>
    </location>
</feature>
<dbReference type="GO" id="GO:0005886">
    <property type="term" value="C:plasma membrane"/>
    <property type="evidence" value="ECO:0007669"/>
    <property type="project" value="TreeGrafter"/>
</dbReference>
<feature type="compositionally biased region" description="Polar residues" evidence="5">
    <location>
        <begin position="139"/>
        <end position="161"/>
    </location>
</feature>
<feature type="region of interest" description="Disordered" evidence="5">
    <location>
        <begin position="130"/>
        <end position="226"/>
    </location>
</feature>
<sequence length="531" mass="59823">MPGQRDTTNNQFTSNAHPSNSPKDMACEACNVNFNIFKRKKICRECERCFCSNCVHRLSLKGQNKETFRQCKKCRILLTGTFTRQELVKWKVKDLKCLLMKRNISTDGCREKQELIDLIVINFGHMTRNDDVEERSDTESVISVDNPGQTPRPPQSSSVPTNGGIPGQVPQRTTSPRQETDEDRTARLRQRQHEELRQSEEVLRPVINADPDHSKDKKDPNQTKRMNISDIETLEAIDNLSVKEMKELLFRSFVDYKGCVEKEELKNKVIRLWKEHKNNEEKAKKMADEGSGGTSNGKTPEDEVCKICMDAMVDCVLLECGHMVSCTECGKRLSECPICRHHVWSICVRRESVTLSAATCGQYVYVESVTLSAATCGQYGDIERVSRSLQPRVVSMGTKRECHALCSHVCHVWSVWGRRECHALCSHVWSVWGHRESVTLSAATCGQYGDVERVSRSAATCGQYGDIERVTLSAATCGQYGNVESVTLCSHVWSVWGHRESVTLSAATCGQYGDIERVSRSLQPRVVSMGT</sequence>
<dbReference type="CDD" id="cd15750">
    <property type="entry name" value="FYVE_CARP"/>
    <property type="match status" value="1"/>
</dbReference>
<dbReference type="InterPro" id="IPR013083">
    <property type="entry name" value="Znf_RING/FYVE/PHD"/>
</dbReference>
<dbReference type="GO" id="GO:0005737">
    <property type="term" value="C:cytoplasm"/>
    <property type="evidence" value="ECO:0007669"/>
    <property type="project" value="TreeGrafter"/>
</dbReference>
<keyword evidence="2 4" id="KW-0863">Zinc-finger</keyword>
<dbReference type="InterPro" id="IPR000306">
    <property type="entry name" value="Znf_FYVE"/>
</dbReference>
<keyword evidence="8" id="KW-0808">Transferase</keyword>
<dbReference type="SUPFAM" id="SSF57903">
    <property type="entry name" value="FYVE/PHD zinc finger"/>
    <property type="match status" value="1"/>
</dbReference>
<dbReference type="GO" id="GO:0070936">
    <property type="term" value="P:protein K48-linked ubiquitination"/>
    <property type="evidence" value="ECO:0007669"/>
    <property type="project" value="TreeGrafter"/>
</dbReference>
<evidence type="ECO:0000259" key="7">
    <source>
        <dbReference type="PROSITE" id="PS50178"/>
    </source>
</evidence>
<dbReference type="PANTHER" id="PTHR14879">
    <property type="entry name" value="CASPASE REGULATOR, RING FINGER DOMAIN-CONTAINING"/>
    <property type="match status" value="1"/>
</dbReference>
<dbReference type="PROSITE" id="PS50089">
    <property type="entry name" value="ZF_RING_2"/>
    <property type="match status" value="1"/>
</dbReference>
<dbReference type="SMART" id="SM00184">
    <property type="entry name" value="RING"/>
    <property type="match status" value="2"/>
</dbReference>
<dbReference type="Pfam" id="PF13920">
    <property type="entry name" value="zf-C3HC4_3"/>
    <property type="match status" value="1"/>
</dbReference>